<dbReference type="InterPro" id="IPR025746">
    <property type="entry name" value="PilX_N_dom"/>
</dbReference>
<evidence type="ECO:0000313" key="3">
    <source>
        <dbReference type="EMBL" id="TCO80274.1"/>
    </source>
</evidence>
<sequence>MCTCSVGQPARNQRGVVLIVALLLLALMALVTFSTYNGTILEERMAGNANNQNIVFQTAELALRSIEMRIDPNWLNEADSCAAFPFGLDKGYYSPANSDLSSIAWDMQANPEPDVKENPNRLFGWKKPTGVSEVRYIVEWLYKNDYPKPNTIHYRITVRTVGDGGKTVVMLQSTYACM</sequence>
<gene>
    <name evidence="3" type="ORF">EV699_11551</name>
</gene>
<name>A0A4R2L1F9_9GAMM</name>
<evidence type="ECO:0000313" key="4">
    <source>
        <dbReference type="Proteomes" id="UP000295765"/>
    </source>
</evidence>
<comment type="caution">
    <text evidence="3">The sequence shown here is derived from an EMBL/GenBank/DDBJ whole genome shotgun (WGS) entry which is preliminary data.</text>
</comment>
<keyword evidence="1" id="KW-0472">Membrane</keyword>
<keyword evidence="1" id="KW-1133">Transmembrane helix</keyword>
<accession>A0A4R2L1F9</accession>
<feature type="domain" description="Type 4 fimbrial biogenesis protein PilX N-terminal" evidence="2">
    <location>
        <begin position="14"/>
        <end position="64"/>
    </location>
</feature>
<feature type="transmembrane region" description="Helical" evidence="1">
    <location>
        <begin position="15"/>
        <end position="36"/>
    </location>
</feature>
<proteinExistence type="predicted"/>
<reference evidence="3 4" key="1">
    <citation type="submission" date="2019-03" db="EMBL/GenBank/DDBJ databases">
        <title>Genomic Encyclopedia of Type Strains, Phase IV (KMG-IV): sequencing the most valuable type-strain genomes for metagenomic binning, comparative biology and taxonomic classification.</title>
        <authorList>
            <person name="Goeker M."/>
        </authorList>
    </citation>
    <scope>NUCLEOTIDE SEQUENCE [LARGE SCALE GENOMIC DNA]</scope>
    <source>
        <strain evidence="3 4">DSM 25287</strain>
    </source>
</reference>
<dbReference type="AlphaFoldDB" id="A0A4R2L1F9"/>
<dbReference type="OrthoDB" id="5298746at2"/>
<evidence type="ECO:0000256" key="1">
    <source>
        <dbReference type="SAM" id="Phobius"/>
    </source>
</evidence>
<protein>
    <submittedName>
        <fullName evidence="3">Type IV pilus assembly protein PilX</fullName>
    </submittedName>
</protein>
<keyword evidence="4" id="KW-1185">Reference proteome</keyword>
<keyword evidence="1" id="KW-0812">Transmembrane</keyword>
<evidence type="ECO:0000259" key="2">
    <source>
        <dbReference type="Pfam" id="PF14341"/>
    </source>
</evidence>
<dbReference type="EMBL" id="SLWY01000015">
    <property type="protein sequence ID" value="TCO80274.1"/>
    <property type="molecule type" value="Genomic_DNA"/>
</dbReference>
<organism evidence="3 4">
    <name type="scientific">Plasticicumulans lactativorans</name>
    <dbReference type="NCBI Taxonomy" id="1133106"/>
    <lineage>
        <taxon>Bacteria</taxon>
        <taxon>Pseudomonadati</taxon>
        <taxon>Pseudomonadota</taxon>
        <taxon>Gammaproteobacteria</taxon>
        <taxon>Candidatus Competibacteraceae</taxon>
        <taxon>Plasticicumulans</taxon>
    </lineage>
</organism>
<dbReference type="Pfam" id="PF14341">
    <property type="entry name" value="PilX_N"/>
    <property type="match status" value="1"/>
</dbReference>
<dbReference type="Proteomes" id="UP000295765">
    <property type="component" value="Unassembled WGS sequence"/>
</dbReference>